<dbReference type="Pfam" id="PF13472">
    <property type="entry name" value="Lipase_GDSL_2"/>
    <property type="match status" value="1"/>
</dbReference>
<feature type="domain" description="SGNH hydrolase-type esterase" evidence="1">
    <location>
        <begin position="8"/>
        <end position="209"/>
    </location>
</feature>
<dbReference type="InterPro" id="IPR036514">
    <property type="entry name" value="SGNH_hydro_sf"/>
</dbReference>
<proteinExistence type="predicted"/>
<organism evidence="2 3">
    <name type="scientific">Alicyclobacillus fodiniaquatilis</name>
    <dbReference type="NCBI Taxonomy" id="1661150"/>
    <lineage>
        <taxon>Bacteria</taxon>
        <taxon>Bacillati</taxon>
        <taxon>Bacillota</taxon>
        <taxon>Bacilli</taxon>
        <taxon>Bacillales</taxon>
        <taxon>Alicyclobacillaceae</taxon>
        <taxon>Alicyclobacillus</taxon>
    </lineage>
</organism>
<dbReference type="GO" id="GO:0016787">
    <property type="term" value="F:hydrolase activity"/>
    <property type="evidence" value="ECO:0007669"/>
    <property type="project" value="UniProtKB-KW"/>
</dbReference>
<dbReference type="InterPro" id="IPR013830">
    <property type="entry name" value="SGNH_hydro"/>
</dbReference>
<name>A0ABW4JFK8_9BACL</name>
<keyword evidence="2" id="KW-0378">Hydrolase</keyword>
<accession>A0ABW4JFK8</accession>
<reference evidence="3" key="1">
    <citation type="journal article" date="2019" name="Int. J. Syst. Evol. Microbiol.">
        <title>The Global Catalogue of Microorganisms (GCM) 10K type strain sequencing project: providing services to taxonomists for standard genome sequencing and annotation.</title>
        <authorList>
            <consortium name="The Broad Institute Genomics Platform"/>
            <consortium name="The Broad Institute Genome Sequencing Center for Infectious Disease"/>
            <person name="Wu L."/>
            <person name="Ma J."/>
        </authorList>
    </citation>
    <scope>NUCLEOTIDE SEQUENCE [LARGE SCALE GENOMIC DNA]</scope>
    <source>
        <strain evidence="3">CGMCC 1.12286</strain>
    </source>
</reference>
<dbReference type="EC" id="3.1.-.-" evidence="2"/>
<dbReference type="SUPFAM" id="SSF52266">
    <property type="entry name" value="SGNH hydrolase"/>
    <property type="match status" value="1"/>
</dbReference>
<dbReference type="EMBL" id="JBHUCX010000014">
    <property type="protein sequence ID" value="MFD1673960.1"/>
    <property type="molecule type" value="Genomic_DNA"/>
</dbReference>
<dbReference type="CDD" id="cd00229">
    <property type="entry name" value="SGNH_hydrolase"/>
    <property type="match status" value="1"/>
</dbReference>
<sequence length="254" mass="28864">MPRNLYLAFGDSVTAGYGATHPSLAFVRQVSDFTQQKGLSKRPIVIARNGWTAKDVWQAAMMVHPNIWEQTNIATIMVGGNDLRKLLRRQYLPIFGGQISPQLIDDRIQAFQFHMDKLCAFIHQFKIPHVVVATIYNPVPNFPLAVDAFEQLNGAIREIAGRYCFALVDVHKTYQNNEADFIEGYRSGRFEDLASPIRRPIHPNNAGHQQIASLMTRQLSSPLSKKKNHLSSLHARSKRNLRSANLRKKRYSTI</sequence>
<comment type="caution">
    <text evidence="2">The sequence shown here is derived from an EMBL/GenBank/DDBJ whole genome shotgun (WGS) entry which is preliminary data.</text>
</comment>
<dbReference type="RefSeq" id="WP_377941597.1">
    <property type="nucleotide sequence ID" value="NZ_JBHUCX010000014.1"/>
</dbReference>
<evidence type="ECO:0000259" key="1">
    <source>
        <dbReference type="Pfam" id="PF13472"/>
    </source>
</evidence>
<evidence type="ECO:0000313" key="3">
    <source>
        <dbReference type="Proteomes" id="UP001597079"/>
    </source>
</evidence>
<dbReference type="Proteomes" id="UP001597079">
    <property type="component" value="Unassembled WGS sequence"/>
</dbReference>
<protein>
    <submittedName>
        <fullName evidence="2">SGNH/GDSL hydrolase family protein</fullName>
        <ecNumber evidence="2">3.1.-.-</ecNumber>
    </submittedName>
</protein>
<evidence type="ECO:0000313" key="2">
    <source>
        <dbReference type="EMBL" id="MFD1673960.1"/>
    </source>
</evidence>
<dbReference type="PANTHER" id="PTHR30383">
    <property type="entry name" value="THIOESTERASE 1/PROTEASE 1/LYSOPHOSPHOLIPASE L1"/>
    <property type="match status" value="1"/>
</dbReference>
<gene>
    <name evidence="2" type="ORF">ACFSB2_04455</name>
</gene>
<dbReference type="InterPro" id="IPR051532">
    <property type="entry name" value="Ester_Hydrolysis_Enzymes"/>
</dbReference>
<keyword evidence="3" id="KW-1185">Reference proteome</keyword>
<dbReference type="Gene3D" id="3.40.50.1110">
    <property type="entry name" value="SGNH hydrolase"/>
    <property type="match status" value="1"/>
</dbReference>